<keyword evidence="3" id="KW-1185">Reference proteome</keyword>
<protein>
    <recommendedName>
        <fullName evidence="1">DUF4369 domain-containing protein</fullName>
    </recommendedName>
</protein>
<accession>A0A2S7KQB2</accession>
<proteinExistence type="predicted"/>
<dbReference type="Pfam" id="PF14289">
    <property type="entry name" value="DUF4369"/>
    <property type="match status" value="1"/>
</dbReference>
<dbReference type="Proteomes" id="UP000239800">
    <property type="component" value="Unassembled WGS sequence"/>
</dbReference>
<organism evidence="2 3">
    <name type="scientific">Aureitalea marina</name>
    <dbReference type="NCBI Taxonomy" id="930804"/>
    <lineage>
        <taxon>Bacteria</taxon>
        <taxon>Pseudomonadati</taxon>
        <taxon>Bacteroidota</taxon>
        <taxon>Flavobacteriia</taxon>
        <taxon>Flavobacteriales</taxon>
        <taxon>Flavobacteriaceae</taxon>
        <taxon>Aureitalea</taxon>
    </lineage>
</organism>
<evidence type="ECO:0000259" key="1">
    <source>
        <dbReference type="Pfam" id="PF14289"/>
    </source>
</evidence>
<gene>
    <name evidence="2" type="ORF">BST85_07735</name>
</gene>
<feature type="domain" description="DUF4369" evidence="1">
    <location>
        <begin position="28"/>
        <end position="124"/>
    </location>
</feature>
<evidence type="ECO:0000313" key="3">
    <source>
        <dbReference type="Proteomes" id="UP000239800"/>
    </source>
</evidence>
<dbReference type="EMBL" id="MQUB01000001">
    <property type="protein sequence ID" value="PQB04800.1"/>
    <property type="molecule type" value="Genomic_DNA"/>
</dbReference>
<dbReference type="InterPro" id="IPR025380">
    <property type="entry name" value="DUF4369"/>
</dbReference>
<sequence>MKKYFWILLIGLTWYGCTETASEGEMDLTGEISELKKGVLLLQRVNDTLLETIDSVEISGDPTFQFITPVESPEVFYLYLKKDGSIWEDRIAFFAEPKPIQIRSSLKNFGLDVSITGSVNQEKMDEYALLIKRYTDRNLDLIESIFKAQTSGQSEAMDSLQQQQNRLLAGKYLATVNFALNQKDLEVAPYLMLTEAYDINPKYMDTVYQALTPRVKESYYGKKLEAFIQGRTED</sequence>
<dbReference type="AlphaFoldDB" id="A0A2S7KQB2"/>
<dbReference type="RefSeq" id="WP_104812729.1">
    <property type="nucleotide sequence ID" value="NZ_MQUB01000001.1"/>
</dbReference>
<comment type="caution">
    <text evidence="2">The sequence shown here is derived from an EMBL/GenBank/DDBJ whole genome shotgun (WGS) entry which is preliminary data.</text>
</comment>
<name>A0A2S7KQB2_9FLAO</name>
<reference evidence="2 3" key="1">
    <citation type="submission" date="2016-11" db="EMBL/GenBank/DDBJ databases">
        <title>Trade-off between light-utilization and light-protection in marine flavobacteria.</title>
        <authorList>
            <person name="Kumagai Y."/>
        </authorList>
    </citation>
    <scope>NUCLEOTIDE SEQUENCE [LARGE SCALE GENOMIC DNA]</scope>
    <source>
        <strain evidence="2 3">NBRC 107741</strain>
    </source>
</reference>
<dbReference type="PROSITE" id="PS51257">
    <property type="entry name" value="PROKAR_LIPOPROTEIN"/>
    <property type="match status" value="1"/>
</dbReference>
<evidence type="ECO:0000313" key="2">
    <source>
        <dbReference type="EMBL" id="PQB04800.1"/>
    </source>
</evidence>
<dbReference type="OrthoDB" id="1143206at2"/>